<dbReference type="EMBL" id="SWLG01000001">
    <property type="protein sequence ID" value="TLS39223.1"/>
    <property type="molecule type" value="Genomic_DNA"/>
</dbReference>
<organism evidence="2 3">
    <name type="scientific">Exobacillus caeni</name>
    <dbReference type="NCBI Taxonomy" id="2574798"/>
    <lineage>
        <taxon>Bacteria</taxon>
        <taxon>Bacillati</taxon>
        <taxon>Bacillota</taxon>
        <taxon>Bacilli</taxon>
        <taxon>Bacillales</taxon>
        <taxon>Guptibacillaceae</taxon>
        <taxon>Exobacillus</taxon>
    </lineage>
</organism>
<gene>
    <name evidence="2" type="ORF">FCL54_02640</name>
</gene>
<comment type="caution">
    <text evidence="2">The sequence shown here is derived from an EMBL/GenBank/DDBJ whole genome shotgun (WGS) entry which is preliminary data.</text>
</comment>
<proteinExistence type="predicted"/>
<keyword evidence="1" id="KW-1133">Transmembrane helix</keyword>
<keyword evidence="1" id="KW-0812">Transmembrane</keyword>
<evidence type="ECO:0000256" key="1">
    <source>
        <dbReference type="SAM" id="Phobius"/>
    </source>
</evidence>
<dbReference type="OrthoDB" id="2456214at2"/>
<keyword evidence="1" id="KW-0472">Membrane</keyword>
<feature type="transmembrane region" description="Helical" evidence="1">
    <location>
        <begin position="21"/>
        <end position="41"/>
    </location>
</feature>
<protein>
    <submittedName>
        <fullName evidence="2">Uncharacterized protein</fullName>
    </submittedName>
</protein>
<accession>A0A5R9FEC3</accession>
<reference evidence="2 3" key="1">
    <citation type="submission" date="2019-04" db="EMBL/GenBank/DDBJ databases">
        <title>Bacillus caeni sp. nov., a bacterium isolated from mangrove sediment.</title>
        <authorList>
            <person name="Huang H."/>
            <person name="Mo K."/>
            <person name="Hu Y."/>
        </authorList>
    </citation>
    <scope>NUCLEOTIDE SEQUENCE [LARGE SCALE GENOMIC DNA]</scope>
    <source>
        <strain evidence="2 3">HB172195</strain>
    </source>
</reference>
<evidence type="ECO:0000313" key="2">
    <source>
        <dbReference type="EMBL" id="TLS39223.1"/>
    </source>
</evidence>
<dbReference type="Proteomes" id="UP000308230">
    <property type="component" value="Unassembled WGS sequence"/>
</dbReference>
<sequence length="65" mass="7928">MKRKFGYNKFRLPPFIYKFRLVIIQFCPPLIVFQLIRTLLFPTTIDVMILIILVCVQICFYLEWI</sequence>
<keyword evidence="3" id="KW-1185">Reference proteome</keyword>
<evidence type="ECO:0000313" key="3">
    <source>
        <dbReference type="Proteomes" id="UP000308230"/>
    </source>
</evidence>
<feature type="transmembrane region" description="Helical" evidence="1">
    <location>
        <begin position="47"/>
        <end position="64"/>
    </location>
</feature>
<dbReference type="RefSeq" id="WP_138122856.1">
    <property type="nucleotide sequence ID" value="NZ_SWLG01000001.1"/>
</dbReference>
<name>A0A5R9FEC3_9BACL</name>
<dbReference type="AlphaFoldDB" id="A0A5R9FEC3"/>